<sequence>MSTSDPPNYPDDRPVFPQELFDKLIDLVEVDSLRHPALLNFSLVSKAWACHSRKRVFSQVSFTSRADFELWCKNTAPGPYGPSSLVQVLVFSQLREDVWIHPSILLEGEQHLMSFTNLKGWVAFDLRTPCFKDRALLSQCFRVIGKDLRFVRLHRVKGTPQTLALFIQQFPTIQTLSIEYYTEIGDMSPEDPVSETSGQFQGTLRLLSIEFNGLAAIDSIARLPLKYEEVTLISSLHFVGPYNRLFMACAPTLERLRIIDTRKPRSHWSNPIDSSGLTAVGCTELQMVRLGTCRKPGPMLETFIQSINPSKILELVFELIWNKYTDDDIASVVNIPAWEPIDDALCTLARRIREEHSGRRLSVVLSVVAPKSTNLGRVKLGTLFSKFRGEGSIALQYFLDYLPPGVYSPDMPLLAVGG</sequence>
<reference evidence="1" key="1">
    <citation type="submission" date="2019-10" db="EMBL/GenBank/DDBJ databases">
        <authorList>
            <consortium name="DOE Joint Genome Institute"/>
            <person name="Kuo A."/>
            <person name="Miyauchi S."/>
            <person name="Kiss E."/>
            <person name="Drula E."/>
            <person name="Kohler A."/>
            <person name="Sanchez-Garcia M."/>
            <person name="Andreopoulos B."/>
            <person name="Barry K.W."/>
            <person name="Bonito G."/>
            <person name="Buee M."/>
            <person name="Carver A."/>
            <person name="Chen C."/>
            <person name="Cichocki N."/>
            <person name="Clum A."/>
            <person name="Culley D."/>
            <person name="Crous P.W."/>
            <person name="Fauchery L."/>
            <person name="Girlanda M."/>
            <person name="Hayes R."/>
            <person name="Keri Z."/>
            <person name="Labutti K."/>
            <person name="Lipzen A."/>
            <person name="Lombard V."/>
            <person name="Magnuson J."/>
            <person name="Maillard F."/>
            <person name="Morin E."/>
            <person name="Murat C."/>
            <person name="Nolan M."/>
            <person name="Ohm R."/>
            <person name="Pangilinan J."/>
            <person name="Pereira M."/>
            <person name="Perotto S."/>
            <person name="Peter M."/>
            <person name="Riley R."/>
            <person name="Sitrit Y."/>
            <person name="Stielow B."/>
            <person name="Szollosi G."/>
            <person name="Zifcakova L."/>
            <person name="Stursova M."/>
            <person name="Spatafora J.W."/>
            <person name="Tedersoo L."/>
            <person name="Vaario L.-M."/>
            <person name="Yamada A."/>
            <person name="Yan M."/>
            <person name="Wang P."/>
            <person name="Xu J."/>
            <person name="Bruns T."/>
            <person name="Baldrian P."/>
            <person name="Vilgalys R."/>
            <person name="Henrissat B."/>
            <person name="Grigoriev I.V."/>
            <person name="Hibbett D."/>
            <person name="Nagy L.G."/>
            <person name="Martin F.M."/>
        </authorList>
    </citation>
    <scope>NUCLEOTIDE SEQUENCE</scope>
    <source>
        <strain evidence="1">P2</strain>
    </source>
</reference>
<proteinExistence type="predicted"/>
<name>A0ACB6ZEZ7_THEGA</name>
<dbReference type="EMBL" id="MU118019">
    <property type="protein sequence ID" value="KAF9648127.1"/>
    <property type="molecule type" value="Genomic_DNA"/>
</dbReference>
<dbReference type="Proteomes" id="UP000886501">
    <property type="component" value="Unassembled WGS sequence"/>
</dbReference>
<comment type="caution">
    <text evidence="1">The sequence shown here is derived from an EMBL/GenBank/DDBJ whole genome shotgun (WGS) entry which is preliminary data.</text>
</comment>
<evidence type="ECO:0000313" key="2">
    <source>
        <dbReference type="Proteomes" id="UP000886501"/>
    </source>
</evidence>
<accession>A0ACB6ZEZ7</accession>
<reference evidence="1" key="2">
    <citation type="journal article" date="2020" name="Nat. Commun.">
        <title>Large-scale genome sequencing of mycorrhizal fungi provides insights into the early evolution of symbiotic traits.</title>
        <authorList>
            <person name="Miyauchi S."/>
            <person name="Kiss E."/>
            <person name="Kuo A."/>
            <person name="Drula E."/>
            <person name="Kohler A."/>
            <person name="Sanchez-Garcia M."/>
            <person name="Morin E."/>
            <person name="Andreopoulos B."/>
            <person name="Barry K.W."/>
            <person name="Bonito G."/>
            <person name="Buee M."/>
            <person name="Carver A."/>
            <person name="Chen C."/>
            <person name="Cichocki N."/>
            <person name="Clum A."/>
            <person name="Culley D."/>
            <person name="Crous P.W."/>
            <person name="Fauchery L."/>
            <person name="Girlanda M."/>
            <person name="Hayes R.D."/>
            <person name="Keri Z."/>
            <person name="LaButti K."/>
            <person name="Lipzen A."/>
            <person name="Lombard V."/>
            <person name="Magnuson J."/>
            <person name="Maillard F."/>
            <person name="Murat C."/>
            <person name="Nolan M."/>
            <person name="Ohm R.A."/>
            <person name="Pangilinan J."/>
            <person name="Pereira M.F."/>
            <person name="Perotto S."/>
            <person name="Peter M."/>
            <person name="Pfister S."/>
            <person name="Riley R."/>
            <person name="Sitrit Y."/>
            <person name="Stielow J.B."/>
            <person name="Szollosi G."/>
            <person name="Zifcakova L."/>
            <person name="Stursova M."/>
            <person name="Spatafora J.W."/>
            <person name="Tedersoo L."/>
            <person name="Vaario L.M."/>
            <person name="Yamada A."/>
            <person name="Yan M."/>
            <person name="Wang P."/>
            <person name="Xu J."/>
            <person name="Bruns T."/>
            <person name="Baldrian P."/>
            <person name="Vilgalys R."/>
            <person name="Dunand C."/>
            <person name="Henrissat B."/>
            <person name="Grigoriev I.V."/>
            <person name="Hibbett D."/>
            <person name="Nagy L.G."/>
            <person name="Martin F.M."/>
        </authorList>
    </citation>
    <scope>NUCLEOTIDE SEQUENCE</scope>
    <source>
        <strain evidence="1">P2</strain>
    </source>
</reference>
<protein>
    <submittedName>
        <fullName evidence="1">Uncharacterized protein</fullName>
    </submittedName>
</protein>
<evidence type="ECO:0000313" key="1">
    <source>
        <dbReference type="EMBL" id="KAF9648127.1"/>
    </source>
</evidence>
<keyword evidence="2" id="KW-1185">Reference proteome</keyword>
<organism evidence="1 2">
    <name type="scientific">Thelephora ganbajun</name>
    <name type="common">Ganba fungus</name>
    <dbReference type="NCBI Taxonomy" id="370292"/>
    <lineage>
        <taxon>Eukaryota</taxon>
        <taxon>Fungi</taxon>
        <taxon>Dikarya</taxon>
        <taxon>Basidiomycota</taxon>
        <taxon>Agaricomycotina</taxon>
        <taxon>Agaricomycetes</taxon>
        <taxon>Thelephorales</taxon>
        <taxon>Thelephoraceae</taxon>
        <taxon>Thelephora</taxon>
    </lineage>
</organism>
<gene>
    <name evidence="1" type="ORF">BDM02DRAFT_3144796</name>
</gene>